<proteinExistence type="predicted"/>
<accession>A0ACB7RT46</accession>
<dbReference type="EMBL" id="CM023487">
    <property type="protein sequence ID" value="KAH6925643.1"/>
    <property type="molecule type" value="Genomic_DNA"/>
</dbReference>
<evidence type="ECO:0000313" key="1">
    <source>
        <dbReference type="EMBL" id="KAH6925643.1"/>
    </source>
</evidence>
<sequence>MRLHPPLFFDKPLLKVPKLVSRIPPVRASSELAVFCRPKQEPQARSPRKMQSCGFPQEGPDAGPGSAAPLFTAASLTQSWCSCSSWRPAADVGTVRQQNDTPSVGFSRADRSVPDSARAALNALL</sequence>
<reference evidence="1" key="1">
    <citation type="submission" date="2020-05" db="EMBL/GenBank/DDBJ databases">
        <title>Large-scale comparative analyses of tick genomes elucidate their genetic diversity and vector capacities.</title>
        <authorList>
            <person name="Jia N."/>
            <person name="Wang J."/>
            <person name="Shi W."/>
            <person name="Du L."/>
            <person name="Sun Y."/>
            <person name="Zhan W."/>
            <person name="Jiang J."/>
            <person name="Wang Q."/>
            <person name="Zhang B."/>
            <person name="Ji P."/>
            <person name="Sakyi L.B."/>
            <person name="Cui X."/>
            <person name="Yuan T."/>
            <person name="Jiang B."/>
            <person name="Yang W."/>
            <person name="Lam T.T.-Y."/>
            <person name="Chang Q."/>
            <person name="Ding S."/>
            <person name="Wang X."/>
            <person name="Zhu J."/>
            <person name="Ruan X."/>
            <person name="Zhao L."/>
            <person name="Wei J."/>
            <person name="Que T."/>
            <person name="Du C."/>
            <person name="Cheng J."/>
            <person name="Dai P."/>
            <person name="Han X."/>
            <person name="Huang E."/>
            <person name="Gao Y."/>
            <person name="Liu J."/>
            <person name="Shao H."/>
            <person name="Ye R."/>
            <person name="Li L."/>
            <person name="Wei W."/>
            <person name="Wang X."/>
            <person name="Wang C."/>
            <person name="Yang T."/>
            <person name="Huo Q."/>
            <person name="Li W."/>
            <person name="Guo W."/>
            <person name="Chen H."/>
            <person name="Zhou L."/>
            <person name="Ni X."/>
            <person name="Tian J."/>
            <person name="Zhou Y."/>
            <person name="Sheng Y."/>
            <person name="Liu T."/>
            <person name="Pan Y."/>
            <person name="Xia L."/>
            <person name="Li J."/>
            <person name="Zhao F."/>
            <person name="Cao W."/>
        </authorList>
    </citation>
    <scope>NUCLEOTIDE SEQUENCE</scope>
    <source>
        <strain evidence="1">Hyas-2018</strain>
    </source>
</reference>
<evidence type="ECO:0000313" key="2">
    <source>
        <dbReference type="Proteomes" id="UP000821845"/>
    </source>
</evidence>
<organism evidence="1 2">
    <name type="scientific">Hyalomma asiaticum</name>
    <name type="common">Tick</name>
    <dbReference type="NCBI Taxonomy" id="266040"/>
    <lineage>
        <taxon>Eukaryota</taxon>
        <taxon>Metazoa</taxon>
        <taxon>Ecdysozoa</taxon>
        <taxon>Arthropoda</taxon>
        <taxon>Chelicerata</taxon>
        <taxon>Arachnida</taxon>
        <taxon>Acari</taxon>
        <taxon>Parasitiformes</taxon>
        <taxon>Ixodida</taxon>
        <taxon>Ixodoidea</taxon>
        <taxon>Ixodidae</taxon>
        <taxon>Hyalomminae</taxon>
        <taxon>Hyalomma</taxon>
    </lineage>
</organism>
<keyword evidence="2" id="KW-1185">Reference proteome</keyword>
<protein>
    <submittedName>
        <fullName evidence="1">Uncharacterized protein</fullName>
    </submittedName>
</protein>
<comment type="caution">
    <text evidence="1">The sequence shown here is derived from an EMBL/GenBank/DDBJ whole genome shotgun (WGS) entry which is preliminary data.</text>
</comment>
<gene>
    <name evidence="1" type="ORF">HPB50_008091</name>
</gene>
<name>A0ACB7RT46_HYAAI</name>
<dbReference type="Proteomes" id="UP000821845">
    <property type="component" value="Chromosome 7"/>
</dbReference>